<evidence type="ECO:0000256" key="2">
    <source>
        <dbReference type="SAM" id="SignalP"/>
    </source>
</evidence>
<reference evidence="3 4" key="1">
    <citation type="submission" date="2024-05" db="EMBL/GenBank/DDBJ databases">
        <authorList>
            <person name="Wallberg A."/>
        </authorList>
    </citation>
    <scope>NUCLEOTIDE SEQUENCE [LARGE SCALE GENOMIC DNA]</scope>
</reference>
<gene>
    <name evidence="3" type="ORF">MNOR_LOCUS10514</name>
</gene>
<dbReference type="EMBL" id="CAXKWB010005328">
    <property type="protein sequence ID" value="CAL4077843.1"/>
    <property type="molecule type" value="Genomic_DNA"/>
</dbReference>
<evidence type="ECO:0000313" key="3">
    <source>
        <dbReference type="EMBL" id="CAL4077843.1"/>
    </source>
</evidence>
<feature type="non-terminal residue" evidence="3">
    <location>
        <position position="170"/>
    </location>
</feature>
<evidence type="ECO:0000313" key="4">
    <source>
        <dbReference type="Proteomes" id="UP001497623"/>
    </source>
</evidence>
<protein>
    <submittedName>
        <fullName evidence="3">Uncharacterized protein</fullName>
    </submittedName>
</protein>
<feature type="non-terminal residue" evidence="3">
    <location>
        <position position="1"/>
    </location>
</feature>
<sequence>AFYHGAAMYIILLSILSITWARPQHFKSTVALGSPATMGSDAIMALRRQLPTTDSEMSLSPAAFQGVLNRVFPDLQGGARGLLAADINQQNTQRLDAVSVSSLTDINGTLALAAQHNLPVLVVYTREELREAARGRSFTAEAALQRLTSPTQKSNNENEDDSDENNEVDM</sequence>
<organism evidence="3 4">
    <name type="scientific">Meganyctiphanes norvegica</name>
    <name type="common">Northern krill</name>
    <name type="synonym">Thysanopoda norvegica</name>
    <dbReference type="NCBI Taxonomy" id="48144"/>
    <lineage>
        <taxon>Eukaryota</taxon>
        <taxon>Metazoa</taxon>
        <taxon>Ecdysozoa</taxon>
        <taxon>Arthropoda</taxon>
        <taxon>Crustacea</taxon>
        <taxon>Multicrustacea</taxon>
        <taxon>Malacostraca</taxon>
        <taxon>Eumalacostraca</taxon>
        <taxon>Eucarida</taxon>
        <taxon>Euphausiacea</taxon>
        <taxon>Euphausiidae</taxon>
        <taxon>Meganyctiphanes</taxon>
    </lineage>
</organism>
<feature type="region of interest" description="Disordered" evidence="1">
    <location>
        <begin position="141"/>
        <end position="170"/>
    </location>
</feature>
<proteinExistence type="predicted"/>
<dbReference type="Proteomes" id="UP001497623">
    <property type="component" value="Unassembled WGS sequence"/>
</dbReference>
<feature type="signal peptide" evidence="2">
    <location>
        <begin position="1"/>
        <end position="21"/>
    </location>
</feature>
<feature type="chain" id="PRO_5043506174" evidence="2">
    <location>
        <begin position="22"/>
        <end position="170"/>
    </location>
</feature>
<evidence type="ECO:0000256" key="1">
    <source>
        <dbReference type="SAM" id="MobiDB-lite"/>
    </source>
</evidence>
<keyword evidence="2" id="KW-0732">Signal</keyword>
<feature type="compositionally biased region" description="Acidic residues" evidence="1">
    <location>
        <begin position="157"/>
        <end position="170"/>
    </location>
</feature>
<dbReference type="AlphaFoldDB" id="A0AAV2QD79"/>
<name>A0AAV2QD79_MEGNR</name>
<comment type="caution">
    <text evidence="3">The sequence shown here is derived from an EMBL/GenBank/DDBJ whole genome shotgun (WGS) entry which is preliminary data.</text>
</comment>
<accession>A0AAV2QD79</accession>
<keyword evidence="4" id="KW-1185">Reference proteome</keyword>